<dbReference type="AlphaFoldDB" id="A3UA43"/>
<dbReference type="Proteomes" id="UP000002297">
    <property type="component" value="Chromosome"/>
</dbReference>
<organism evidence="1 2">
    <name type="scientific">Croceibacter atlanticus (strain ATCC BAA-628 / JCM 21780 / CIP 108009 / IAM 15332 / KCTC 12090 / HTCC2559)</name>
    <dbReference type="NCBI Taxonomy" id="216432"/>
    <lineage>
        <taxon>Bacteria</taxon>
        <taxon>Pseudomonadati</taxon>
        <taxon>Bacteroidota</taxon>
        <taxon>Flavobacteriia</taxon>
        <taxon>Flavobacteriales</taxon>
        <taxon>Flavobacteriaceae</taxon>
        <taxon>Croceibacter</taxon>
    </lineage>
</organism>
<keyword evidence="2" id="KW-1185">Reference proteome</keyword>
<sequence length="48" mass="5928">MIMYLKIRFGSLIRKIVSKERYLEMLFVDEFKDKNCSVFNLFNRHQIL</sequence>
<reference evidence="1 2" key="1">
    <citation type="journal article" date="2010" name="J. Bacteriol.">
        <title>The complete genome sequence of Croceibacter atlanticus HTCC2559T.</title>
        <authorList>
            <person name="Oh H.M."/>
            <person name="Kang I."/>
            <person name="Ferriera S."/>
            <person name="Giovannoni S.J."/>
            <person name="Cho J.C."/>
        </authorList>
    </citation>
    <scope>NUCLEOTIDE SEQUENCE [LARGE SCALE GENOMIC DNA]</scope>
    <source>
        <strain evidence="2">ATCC BAA-628 / HTCC2559 / KCTC 12090</strain>
    </source>
</reference>
<accession>A3UA43</accession>
<proteinExistence type="predicted"/>
<gene>
    <name evidence="1" type="ordered locus">CA2559_11603</name>
</gene>
<name>A3UA43_CROAH</name>
<dbReference type="EMBL" id="CP002046">
    <property type="protein sequence ID" value="EAP86679.1"/>
    <property type="molecule type" value="Genomic_DNA"/>
</dbReference>
<evidence type="ECO:0000313" key="1">
    <source>
        <dbReference type="EMBL" id="EAP86679.1"/>
    </source>
</evidence>
<dbReference type="KEGG" id="cat:CA2559_11603"/>
<dbReference type="HOGENOM" id="CLU_3151854_0_0_10"/>
<evidence type="ECO:0000313" key="2">
    <source>
        <dbReference type="Proteomes" id="UP000002297"/>
    </source>
</evidence>
<protein>
    <submittedName>
        <fullName evidence="1">Uncharacterized protein</fullName>
    </submittedName>
</protein>